<dbReference type="OMA" id="LTMISEV"/>
<dbReference type="AlphaFoldDB" id="A0A7N2M270"/>
<proteinExistence type="predicted"/>
<dbReference type="EnsemblPlants" id="QL07p003302:mrna">
    <property type="protein sequence ID" value="QL07p003302:mrna"/>
    <property type="gene ID" value="QL07p003302"/>
</dbReference>
<dbReference type="InParanoid" id="A0A7N2M270"/>
<evidence type="ECO:0000313" key="1">
    <source>
        <dbReference type="EnsemblPlants" id="QL07p003302:mrna"/>
    </source>
</evidence>
<dbReference type="EMBL" id="LRBV02000007">
    <property type="status" value="NOT_ANNOTATED_CDS"/>
    <property type="molecule type" value="Genomic_DNA"/>
</dbReference>
<accession>A0A7N2M270</accession>
<organism evidence="1 2">
    <name type="scientific">Quercus lobata</name>
    <name type="common">Valley oak</name>
    <dbReference type="NCBI Taxonomy" id="97700"/>
    <lineage>
        <taxon>Eukaryota</taxon>
        <taxon>Viridiplantae</taxon>
        <taxon>Streptophyta</taxon>
        <taxon>Embryophyta</taxon>
        <taxon>Tracheophyta</taxon>
        <taxon>Spermatophyta</taxon>
        <taxon>Magnoliopsida</taxon>
        <taxon>eudicotyledons</taxon>
        <taxon>Gunneridae</taxon>
        <taxon>Pentapetalae</taxon>
        <taxon>rosids</taxon>
        <taxon>fabids</taxon>
        <taxon>Fagales</taxon>
        <taxon>Fagaceae</taxon>
        <taxon>Quercus</taxon>
    </lineage>
</organism>
<dbReference type="Gramene" id="QL07p003302:mrna">
    <property type="protein sequence ID" value="QL07p003302:mrna"/>
    <property type="gene ID" value="QL07p003302"/>
</dbReference>
<name>A0A7N2M270_QUELO</name>
<reference evidence="1 2" key="1">
    <citation type="journal article" date="2016" name="G3 (Bethesda)">
        <title>First Draft Assembly and Annotation of the Genome of a California Endemic Oak Quercus lobata Nee (Fagaceae).</title>
        <authorList>
            <person name="Sork V.L."/>
            <person name="Fitz-Gibbon S.T."/>
            <person name="Puiu D."/>
            <person name="Crepeau M."/>
            <person name="Gugger P.F."/>
            <person name="Sherman R."/>
            <person name="Stevens K."/>
            <person name="Langley C.H."/>
            <person name="Pellegrini M."/>
            <person name="Salzberg S.L."/>
        </authorList>
    </citation>
    <scope>NUCLEOTIDE SEQUENCE [LARGE SCALE GENOMIC DNA]</scope>
    <source>
        <strain evidence="1 2">cv. SW786</strain>
    </source>
</reference>
<reference evidence="1" key="2">
    <citation type="submission" date="2021-01" db="UniProtKB">
        <authorList>
            <consortium name="EnsemblPlants"/>
        </authorList>
    </citation>
    <scope>IDENTIFICATION</scope>
</reference>
<dbReference type="Proteomes" id="UP000594261">
    <property type="component" value="Chromosome 7"/>
</dbReference>
<keyword evidence="2" id="KW-1185">Reference proteome</keyword>
<protein>
    <recommendedName>
        <fullName evidence="3">F-box protein</fullName>
    </recommendedName>
</protein>
<sequence>MGDEVFREILLSELPAYGNSTALFYQEYESLCLNMWVMKQYGVVSSWTNALSLTMISEVVCLTRKQIPKPVGVTKNGKVVLEMDGELVLLDLETQKFKDLRLLGYEYYFVDSYVESLLNILRKIVALS</sequence>
<evidence type="ECO:0008006" key="3">
    <source>
        <dbReference type="Google" id="ProtNLM"/>
    </source>
</evidence>
<evidence type="ECO:0000313" key="2">
    <source>
        <dbReference type="Proteomes" id="UP000594261"/>
    </source>
</evidence>